<feature type="region of interest" description="Disordered" evidence="7">
    <location>
        <begin position="319"/>
        <end position="412"/>
    </location>
</feature>
<feature type="domain" description="LIM zinc-binding" evidence="8">
    <location>
        <begin position="130"/>
        <end position="202"/>
    </location>
</feature>
<feature type="compositionally biased region" description="Basic and acidic residues" evidence="7">
    <location>
        <begin position="944"/>
        <end position="956"/>
    </location>
</feature>
<feature type="compositionally biased region" description="Polar residues" evidence="7">
    <location>
        <begin position="1614"/>
        <end position="1624"/>
    </location>
</feature>
<feature type="compositionally biased region" description="Low complexity" evidence="7">
    <location>
        <begin position="103"/>
        <end position="115"/>
    </location>
</feature>
<feature type="compositionally biased region" description="Low complexity" evidence="7">
    <location>
        <begin position="988"/>
        <end position="998"/>
    </location>
</feature>
<name>A0ABN7ISZ8_9BASI</name>
<dbReference type="PANTHER" id="PTHR24215">
    <property type="entry name" value="RHO-GTPASE-ACTIVATING PROTEIN LRG1"/>
    <property type="match status" value="1"/>
</dbReference>
<organism evidence="10 11">
    <name type="scientific">Tilletia caries</name>
    <name type="common">wheat bunt fungus</name>
    <dbReference type="NCBI Taxonomy" id="13290"/>
    <lineage>
        <taxon>Eukaryota</taxon>
        <taxon>Fungi</taxon>
        <taxon>Dikarya</taxon>
        <taxon>Basidiomycota</taxon>
        <taxon>Ustilaginomycotina</taxon>
        <taxon>Exobasidiomycetes</taxon>
        <taxon>Tilletiales</taxon>
        <taxon>Tilletiaceae</taxon>
        <taxon>Tilletia</taxon>
    </lineage>
</organism>
<feature type="compositionally biased region" description="Pro residues" evidence="7">
    <location>
        <begin position="1633"/>
        <end position="1648"/>
    </location>
</feature>
<dbReference type="InterPro" id="IPR008936">
    <property type="entry name" value="Rho_GTPase_activation_prot"/>
</dbReference>
<gene>
    <name evidence="10" type="ORF">JKIAZH3_G6880</name>
</gene>
<accession>A0ABN7ISZ8</accession>
<feature type="region of interest" description="Disordered" evidence="7">
    <location>
        <begin position="1"/>
        <end position="131"/>
    </location>
</feature>
<evidence type="ECO:0000256" key="5">
    <source>
        <dbReference type="ARBA" id="ARBA00023242"/>
    </source>
</evidence>
<feature type="domain" description="LIM zinc-binding" evidence="8">
    <location>
        <begin position="651"/>
        <end position="714"/>
    </location>
</feature>
<keyword evidence="11" id="KW-1185">Reference proteome</keyword>
<feature type="region of interest" description="Disordered" evidence="7">
    <location>
        <begin position="596"/>
        <end position="618"/>
    </location>
</feature>
<keyword evidence="5" id="KW-0539">Nucleus</keyword>
<feature type="compositionally biased region" description="Low complexity" evidence="7">
    <location>
        <begin position="20"/>
        <end position="61"/>
    </location>
</feature>
<feature type="compositionally biased region" description="Polar residues" evidence="7">
    <location>
        <begin position="927"/>
        <end position="943"/>
    </location>
</feature>
<feature type="compositionally biased region" description="Low complexity" evidence="7">
    <location>
        <begin position="1507"/>
        <end position="1517"/>
    </location>
</feature>
<dbReference type="PROSITE" id="PS50023">
    <property type="entry name" value="LIM_DOMAIN_2"/>
    <property type="match status" value="3"/>
</dbReference>
<feature type="compositionally biased region" description="Gly residues" evidence="7">
    <location>
        <begin position="1569"/>
        <end position="1579"/>
    </location>
</feature>
<feature type="domain" description="Rho-GAP" evidence="9">
    <location>
        <begin position="1156"/>
        <end position="1357"/>
    </location>
</feature>
<dbReference type="SUPFAM" id="SSF48350">
    <property type="entry name" value="GTPase activation domain, GAP"/>
    <property type="match status" value="1"/>
</dbReference>
<dbReference type="Pfam" id="PF00620">
    <property type="entry name" value="RhoGAP"/>
    <property type="match status" value="1"/>
</dbReference>
<keyword evidence="6" id="KW-0440">LIM domain</keyword>
<feature type="region of interest" description="Disordered" evidence="7">
    <location>
        <begin position="875"/>
        <end position="1059"/>
    </location>
</feature>
<feature type="domain" description="LIM zinc-binding" evidence="8">
    <location>
        <begin position="213"/>
        <end position="273"/>
    </location>
</feature>
<evidence type="ECO:0000256" key="3">
    <source>
        <dbReference type="ARBA" id="ARBA00022737"/>
    </source>
</evidence>
<feature type="compositionally biased region" description="Polar residues" evidence="7">
    <location>
        <begin position="888"/>
        <end position="902"/>
    </location>
</feature>
<feature type="compositionally biased region" description="Low complexity" evidence="7">
    <location>
        <begin position="1580"/>
        <end position="1596"/>
    </location>
</feature>
<dbReference type="Gene3D" id="1.10.555.10">
    <property type="entry name" value="Rho GTPase activation protein"/>
    <property type="match status" value="1"/>
</dbReference>
<feature type="compositionally biased region" description="Low complexity" evidence="7">
    <location>
        <begin position="1649"/>
        <end position="1690"/>
    </location>
</feature>
<feature type="region of interest" description="Disordered" evidence="7">
    <location>
        <begin position="1395"/>
        <end position="1699"/>
    </location>
</feature>
<evidence type="ECO:0000259" key="9">
    <source>
        <dbReference type="PROSITE" id="PS50238"/>
    </source>
</evidence>
<evidence type="ECO:0000256" key="7">
    <source>
        <dbReference type="SAM" id="MobiDB-lite"/>
    </source>
</evidence>
<dbReference type="CDD" id="cd09392">
    <property type="entry name" value="LIM2_Lrg1p_like"/>
    <property type="match status" value="1"/>
</dbReference>
<dbReference type="InterPro" id="IPR000198">
    <property type="entry name" value="RhoGAP_dom"/>
</dbReference>
<feature type="compositionally biased region" description="Gly residues" evidence="7">
    <location>
        <begin position="999"/>
        <end position="1009"/>
    </location>
</feature>
<dbReference type="Proteomes" id="UP000836402">
    <property type="component" value="Unassembled WGS sequence"/>
</dbReference>
<reference evidence="10" key="1">
    <citation type="submission" date="2020-10" db="EMBL/GenBank/DDBJ databases">
        <authorList>
            <person name="Sedaghatjoo S."/>
        </authorList>
    </citation>
    <scope>NUCLEOTIDE SEQUENCE</scope>
    <source>
        <strain evidence="10">AZH3</strain>
    </source>
</reference>
<dbReference type="CDD" id="cd09391">
    <property type="entry name" value="LIM1_Lrg1p_like"/>
    <property type="match status" value="1"/>
</dbReference>
<evidence type="ECO:0000313" key="11">
    <source>
        <dbReference type="Proteomes" id="UP000836402"/>
    </source>
</evidence>
<keyword evidence="3" id="KW-0677">Repeat</keyword>
<dbReference type="SMART" id="SM00324">
    <property type="entry name" value="RhoGAP"/>
    <property type="match status" value="1"/>
</dbReference>
<dbReference type="Gene3D" id="2.10.110.10">
    <property type="entry name" value="Cysteine Rich Protein"/>
    <property type="match status" value="4"/>
</dbReference>
<feature type="compositionally biased region" description="Polar residues" evidence="7">
    <location>
        <begin position="331"/>
        <end position="345"/>
    </location>
</feature>
<feature type="compositionally biased region" description="Low complexity" evidence="7">
    <location>
        <begin position="904"/>
        <end position="918"/>
    </location>
</feature>
<evidence type="ECO:0000256" key="1">
    <source>
        <dbReference type="ARBA" id="ARBA00004123"/>
    </source>
</evidence>
<dbReference type="PROSITE" id="PS50238">
    <property type="entry name" value="RHOGAP"/>
    <property type="match status" value="1"/>
</dbReference>
<comment type="subcellular location">
    <subcellularLocation>
        <location evidence="1">Nucleus</location>
    </subcellularLocation>
</comment>
<feature type="compositionally biased region" description="Polar residues" evidence="7">
    <location>
        <begin position="1454"/>
        <end position="1463"/>
    </location>
</feature>
<dbReference type="SMART" id="SM00132">
    <property type="entry name" value="LIM"/>
    <property type="match status" value="3"/>
</dbReference>
<feature type="compositionally biased region" description="Low complexity" evidence="7">
    <location>
        <begin position="1"/>
        <end position="10"/>
    </location>
</feature>
<evidence type="ECO:0000259" key="8">
    <source>
        <dbReference type="PROSITE" id="PS50023"/>
    </source>
</evidence>
<evidence type="ECO:0000256" key="4">
    <source>
        <dbReference type="ARBA" id="ARBA00022833"/>
    </source>
</evidence>
<keyword evidence="2 6" id="KW-0479">Metal-binding</keyword>
<feature type="compositionally biased region" description="Low complexity" evidence="7">
    <location>
        <begin position="69"/>
        <end position="84"/>
    </location>
</feature>
<proteinExistence type="predicted"/>
<feature type="compositionally biased region" description="Low complexity" evidence="7">
    <location>
        <begin position="1526"/>
        <end position="1537"/>
    </location>
</feature>
<dbReference type="PANTHER" id="PTHR24215:SF10">
    <property type="entry name" value="RHO-GTPASE-ACTIVATING PROTEIN LRG1"/>
    <property type="match status" value="1"/>
</dbReference>
<dbReference type="InterPro" id="IPR001781">
    <property type="entry name" value="Znf_LIM"/>
</dbReference>
<evidence type="ECO:0000256" key="6">
    <source>
        <dbReference type="PROSITE-ProRule" id="PRU00125"/>
    </source>
</evidence>
<dbReference type="PROSITE" id="PS00478">
    <property type="entry name" value="LIM_DOMAIN_1"/>
    <property type="match status" value="2"/>
</dbReference>
<dbReference type="Pfam" id="PF00412">
    <property type="entry name" value="LIM"/>
    <property type="match status" value="2"/>
</dbReference>
<dbReference type="EMBL" id="CAJHJG010002099">
    <property type="protein sequence ID" value="CAD6917494.1"/>
    <property type="molecule type" value="Genomic_DNA"/>
</dbReference>
<evidence type="ECO:0000313" key="10">
    <source>
        <dbReference type="EMBL" id="CAD6917494.1"/>
    </source>
</evidence>
<protein>
    <recommendedName>
        <fullName evidence="12">RhoGAP-domain-containing protein</fullName>
    </recommendedName>
</protein>
<comment type="caution">
    <text evidence="10">The sequence shown here is derived from an EMBL/GenBank/DDBJ whole genome shotgun (WGS) entry which is preliminary data.</text>
</comment>
<feature type="compositionally biased region" description="Polar residues" evidence="7">
    <location>
        <begin position="968"/>
        <end position="978"/>
    </location>
</feature>
<feature type="compositionally biased region" description="Polar residues" evidence="7">
    <location>
        <begin position="85"/>
        <end position="102"/>
    </location>
</feature>
<dbReference type="SUPFAM" id="SSF57716">
    <property type="entry name" value="Glucocorticoid receptor-like (DNA-binding domain)"/>
    <property type="match status" value="3"/>
</dbReference>
<sequence length="1699" mass="183019">MSGYTAAGQHQHQHQHQHQQQHQQQQQHQHQLSSSSAVSASHAQSQSSHISTAASTIGSPTQPTPGPSTPTISNYHQQQQQQQQPNGQGASPSKPNSLSQQSAAAAASRGPAATAGMTGQYPSNSSKRDQRCAHCNEPMTGQFVRALGAVYHLDCFRCHDCGKIVAAKFFPATDDMVDPASSADKGDGKQIASTSSSKLFPLCETDYFKRLDLLCAKCGCALRGSYITALGMKFHVEHFTCSVCPTVFGPHDSYYEHDSRVYCHFHYSTRFAIKCTGCRTAILKQFVEINRNNVDEHWHPECYMIHKFWNIKICPTGSTPKEGSSNEHHPTQLTISDSTKSNMSDTPGGAGDDTNAETTAGLLSPSASGDPATFANPENVATTTTSRPEPPLSAEAVEAETSETPATLRQKQRQMEQQVYRIWTVLSAFEESSAACISEMLRHVSHGRYLDGVKMAEKFILHVEILFSAIDDLEVEFRKEHAKGISHIREARMLCKKIVNFFSLLSHTQETGARRMDITQELLSLVTGLAHYLKILIRIALSGALRLDRDFNNHAAIQWFLSQLAFLAREGTLSGEEKFGPNGGAAPTAADALVKSGDTPGSKIEGAPNTISKRASGLGPSNGKWYGYKSLPRAATRSSSTSTEPGESATDLCVQCGQTVEEDCFRFGVPRRWHASCLKCTSCERPAALDPSVVTRKGAVGTVGKVEAAAVTAPPAEGTTAESGSIPEAVPAAQFVLEIIRSGSQLSQLSLVPSGSSSTAAGGKAIAHSVFCPTCAMGRGQVGFEAVTRLEQYAFLLRVALNRLFALLKKRGVVPPSPPTLVGGVQPLLNAAGEVSQQQGGGYAGGADGSDIPMHEAYRDSADFKRMKSVNLDRKVSTKARVPHISTVMASPSGRQPTTASPTAMGSSGLSSGDAAKAGGDGGVPRSPQTSNAPSQNWLSSSPVDKEQPRVPRRSESSIVRPPLPTGGLSTIQQQPQRDLSPSRRPQHPQQQQQLNSGPGQGIPHGGGPQTTEPGSIVPIRPAFARHNTDVRIRNDGPMREPSGDDGANRAPLGDTSAEDGITLADIPHILEAEQHRGLPHSLSNNGRHISELSALELFIIKHMAVMVLQQSALKDMIALDDLLEFIETRKNTFWGKIFKGGDKKKEVKKKGVFGIPLEILVDRNGADSTLGASASHLRVPSFIDDIISAMKQMDVSVEGIFRKNGNIRRLKELSEALDRDPSQVNLLDDNPVQLAALLKKWLRELPDPLLTFKLHKLFVASQKLEETERLRILRMVTMLLPKGHRDTMEVLFVFLKWVASFSHVDEETGSKMDLQNLALVLGPNILYSKGADPTKDETFLANAAIMQLLDNQDDFWTVPEDLEGILQDRELLNPQADLTSRDILKRCERFATRRRANTNGGTAGMPHPAPAFRAHHGQVSMSARASDGLHVETVSSRHQTHLHAANARPGPQGQHQSYSQPASAVDDPNGRHQPPPPPSAYGNLRSAPPLEGSQGRRSSFGGPVMAPNAPSSYSVVPPAPPSGAPPSSGMASSGPPGRLPTGPSTPNMMQSGTFGSGPGPGPASSTGHGPGQGSGSGPGQSLSRGGAMPMSSSSLGLGGSTLPGATLPPNQPRTPLNSLPSTPSRERERPVMDPPPLSSQQQQPPPQQHQQQQQPNHQHHQQQQPQQQPQQQQQQQQEQQQQQQQQQQQRSYLEQRNV</sequence>
<feature type="compositionally biased region" description="Basic and acidic residues" evidence="7">
    <location>
        <begin position="1027"/>
        <end position="1043"/>
    </location>
</feature>
<evidence type="ECO:0000256" key="2">
    <source>
        <dbReference type="ARBA" id="ARBA00022723"/>
    </source>
</evidence>
<evidence type="ECO:0008006" key="12">
    <source>
        <dbReference type="Google" id="ProtNLM"/>
    </source>
</evidence>
<keyword evidence="4 6" id="KW-0862">Zinc</keyword>